<comment type="subcellular location">
    <subcellularLocation>
        <location evidence="1 11">Cell outer membrane</location>
        <topology evidence="1 11">Multi-pass membrane protein</topology>
    </subcellularLocation>
</comment>
<dbReference type="Pfam" id="PF00593">
    <property type="entry name" value="TonB_dep_Rec_b-barrel"/>
    <property type="match status" value="1"/>
</dbReference>
<dbReference type="SUPFAM" id="SSF56935">
    <property type="entry name" value="Porins"/>
    <property type="match status" value="1"/>
</dbReference>
<feature type="domain" description="TonB-dependent receptor plug" evidence="15">
    <location>
        <begin position="53"/>
        <end position="173"/>
    </location>
</feature>
<dbReference type="KEGG" id="luo:HHL09_05830"/>
<dbReference type="GO" id="GO:0009279">
    <property type="term" value="C:cell outer membrane"/>
    <property type="evidence" value="ECO:0007669"/>
    <property type="project" value="UniProtKB-SubCell"/>
</dbReference>
<feature type="region of interest" description="Disordered" evidence="13">
    <location>
        <begin position="399"/>
        <end position="418"/>
    </location>
</feature>
<keyword evidence="4 11" id="KW-1134">Transmembrane beta strand</keyword>
<evidence type="ECO:0000259" key="14">
    <source>
        <dbReference type="Pfam" id="PF00593"/>
    </source>
</evidence>
<dbReference type="GO" id="GO:0015232">
    <property type="term" value="F:heme transmembrane transporter activity"/>
    <property type="evidence" value="ECO:0007669"/>
    <property type="project" value="InterPro"/>
</dbReference>
<dbReference type="InterPro" id="IPR012910">
    <property type="entry name" value="Plug_dom"/>
</dbReference>
<dbReference type="InterPro" id="IPR010949">
    <property type="entry name" value="TonB_Hb/transfer/lactofer_rcpt"/>
</dbReference>
<dbReference type="InterPro" id="IPR037066">
    <property type="entry name" value="Plug_dom_sf"/>
</dbReference>
<proteinExistence type="inferred from homology"/>
<reference evidence="16 17" key="1">
    <citation type="submission" date="2020-04" db="EMBL/GenBank/DDBJ databases">
        <title>Luteolibacter sp. G-1-1-1 isolated from soil.</title>
        <authorList>
            <person name="Dahal R.H."/>
        </authorList>
    </citation>
    <scope>NUCLEOTIDE SEQUENCE [LARGE SCALE GENOMIC DNA]</scope>
    <source>
        <strain evidence="16 17">G-1-1-1</strain>
    </source>
</reference>
<organism evidence="16 17">
    <name type="scientific">Luteolibacter luteus</name>
    <dbReference type="NCBI Taxonomy" id="2728835"/>
    <lineage>
        <taxon>Bacteria</taxon>
        <taxon>Pseudomonadati</taxon>
        <taxon>Verrucomicrobiota</taxon>
        <taxon>Verrucomicrobiia</taxon>
        <taxon>Verrucomicrobiales</taxon>
        <taxon>Verrucomicrobiaceae</taxon>
        <taxon>Luteolibacter</taxon>
    </lineage>
</organism>
<keyword evidence="8 11" id="KW-0472">Membrane</keyword>
<evidence type="ECO:0000256" key="13">
    <source>
        <dbReference type="SAM" id="MobiDB-lite"/>
    </source>
</evidence>
<dbReference type="EMBL" id="CP051774">
    <property type="protein sequence ID" value="QJE95316.1"/>
    <property type="molecule type" value="Genomic_DNA"/>
</dbReference>
<evidence type="ECO:0000256" key="6">
    <source>
        <dbReference type="ARBA" id="ARBA00022729"/>
    </source>
</evidence>
<evidence type="ECO:0000256" key="11">
    <source>
        <dbReference type="PROSITE-ProRule" id="PRU01360"/>
    </source>
</evidence>
<comment type="similarity">
    <text evidence="2 11 12">Belongs to the TonB-dependent receptor family.</text>
</comment>
<keyword evidence="7 12" id="KW-0798">TonB box</keyword>
<dbReference type="Pfam" id="PF07715">
    <property type="entry name" value="Plug"/>
    <property type="match status" value="1"/>
</dbReference>
<dbReference type="PROSITE" id="PS52016">
    <property type="entry name" value="TONB_DEPENDENT_REC_3"/>
    <property type="match status" value="1"/>
</dbReference>
<keyword evidence="9 16" id="KW-0675">Receptor</keyword>
<dbReference type="InterPro" id="IPR000531">
    <property type="entry name" value="Beta-barrel_TonB"/>
</dbReference>
<dbReference type="NCBIfam" id="TIGR01785">
    <property type="entry name" value="TonB-hemin"/>
    <property type="match status" value="1"/>
</dbReference>
<feature type="domain" description="TonB-dependent receptor-like beta-barrel" evidence="14">
    <location>
        <begin position="291"/>
        <end position="716"/>
    </location>
</feature>
<dbReference type="AlphaFoldDB" id="A0A858RE00"/>
<dbReference type="GO" id="GO:0044718">
    <property type="term" value="P:siderophore transmembrane transport"/>
    <property type="evidence" value="ECO:0007669"/>
    <property type="project" value="TreeGrafter"/>
</dbReference>
<evidence type="ECO:0000256" key="9">
    <source>
        <dbReference type="ARBA" id="ARBA00023170"/>
    </source>
</evidence>
<evidence type="ECO:0000313" key="17">
    <source>
        <dbReference type="Proteomes" id="UP000501812"/>
    </source>
</evidence>
<dbReference type="InterPro" id="IPR039426">
    <property type="entry name" value="TonB-dep_rcpt-like"/>
</dbReference>
<evidence type="ECO:0000256" key="4">
    <source>
        <dbReference type="ARBA" id="ARBA00022452"/>
    </source>
</evidence>
<dbReference type="InterPro" id="IPR036942">
    <property type="entry name" value="Beta-barrel_TonB_sf"/>
</dbReference>
<dbReference type="Gene3D" id="2.40.170.20">
    <property type="entry name" value="TonB-dependent receptor, beta-barrel domain"/>
    <property type="match status" value="1"/>
</dbReference>
<feature type="region of interest" description="Disordered" evidence="13">
    <location>
        <begin position="733"/>
        <end position="758"/>
    </location>
</feature>
<accession>A0A858RE00</accession>
<dbReference type="PANTHER" id="PTHR30069">
    <property type="entry name" value="TONB-DEPENDENT OUTER MEMBRANE RECEPTOR"/>
    <property type="match status" value="1"/>
</dbReference>
<keyword evidence="17" id="KW-1185">Reference proteome</keyword>
<evidence type="ECO:0000256" key="2">
    <source>
        <dbReference type="ARBA" id="ARBA00009810"/>
    </source>
</evidence>
<keyword evidence="5 11" id="KW-0812">Transmembrane</keyword>
<evidence type="ECO:0000256" key="3">
    <source>
        <dbReference type="ARBA" id="ARBA00022448"/>
    </source>
</evidence>
<evidence type="ECO:0000313" key="16">
    <source>
        <dbReference type="EMBL" id="QJE95316.1"/>
    </source>
</evidence>
<feature type="region of interest" description="Disordered" evidence="13">
    <location>
        <begin position="1"/>
        <end position="20"/>
    </location>
</feature>
<evidence type="ECO:0000256" key="8">
    <source>
        <dbReference type="ARBA" id="ARBA00023136"/>
    </source>
</evidence>
<keyword evidence="3 11" id="KW-0813">Transport</keyword>
<keyword evidence="6" id="KW-0732">Signal</keyword>
<gene>
    <name evidence="16" type="ORF">HHL09_05830</name>
</gene>
<dbReference type="Gene3D" id="2.170.130.10">
    <property type="entry name" value="TonB-dependent receptor, plug domain"/>
    <property type="match status" value="1"/>
</dbReference>
<dbReference type="NCBIfam" id="TIGR01786">
    <property type="entry name" value="TonB-hemlactrns"/>
    <property type="match status" value="1"/>
</dbReference>
<dbReference type="CDD" id="cd01347">
    <property type="entry name" value="ligand_gated_channel"/>
    <property type="match status" value="1"/>
</dbReference>
<keyword evidence="10 11" id="KW-0998">Cell outer membrane</keyword>
<evidence type="ECO:0000256" key="10">
    <source>
        <dbReference type="ARBA" id="ARBA00023237"/>
    </source>
</evidence>
<sequence length="758" mass="82978">MAAIGMALHPAPAAEPEEDSVAGDEGSVVQDLDEIVVVGTRTEQRWIDASGTTLRADQEELLRTGSQDLSGFAKYDPTVTLPFDFGSGDGAFAYGQSGYGSINIRGAEGNRIAIELDGVRQPPQYVSTSFDMGSGDGAGGIGRDYFDPAMFDLVEVLKGGASALYGSDALGGVVAFSTPEPESILKGKDHGALLRTQYFSVNESIAGQVGGAVKKGNTSVMFLYAGRHGEETANNGVEPPNPMDFTSHSALVKAEHAMGDHLFKLALEVFDREASTDVRSAVVSDFPVFTDYVYNDQFLERQRASLKWIYTPQAGLVDHLDTHLYWQHAGSRSDNDSASKPLVIGGIPFPGTERTRQQRITFDTDIVGLSSVARRDFGSEAEVLHSAMAGVDFSLETSENKYTRRDSSSPDESNRTAFAPTDTTRVGFFLQDEIKIHRQFFITPGLRLDWQGINPNPNQAYLDRLDDLALFAQEPPSDYENFSLSPRLNLAWKPVEYVQWYGTYAHGVRNPSAEELSMIFDHPTSGGGEGTVTVPNPSLKEEESDAFELGMKTEGSAGRFQASVFYTHYRNFIENGVGTDQFNDLNQEYVTTVNRGEAEIYGFELGGMYQLGHAWAKAEGWQVGAATGKTIGNNLTDDVPLNTIEPWKTVGFVGYEDPDGRYGARLTGTYVAKVERVDDTTNQSTFFRPPAWFTLDLAAWWQPTETLAIHAGFNNILDEKYWQWGSVRRGNGHLGGDGTTDRSTAPGRNFSLSVTKTF</sequence>
<evidence type="ECO:0000259" key="15">
    <source>
        <dbReference type="Pfam" id="PF07715"/>
    </source>
</evidence>
<protein>
    <submittedName>
        <fullName evidence="16">TonB-dependent hemoglobin/transferrin/lactoferrin family receptor</fullName>
    </submittedName>
</protein>
<evidence type="ECO:0000256" key="1">
    <source>
        <dbReference type="ARBA" id="ARBA00004571"/>
    </source>
</evidence>
<evidence type="ECO:0000256" key="5">
    <source>
        <dbReference type="ARBA" id="ARBA00022692"/>
    </source>
</evidence>
<dbReference type="InterPro" id="IPR011276">
    <property type="entry name" value="TonB_haem/Hb_rcpt"/>
</dbReference>
<dbReference type="GO" id="GO:0015344">
    <property type="term" value="F:siderophore uptake transmembrane transporter activity"/>
    <property type="evidence" value="ECO:0007669"/>
    <property type="project" value="TreeGrafter"/>
</dbReference>
<dbReference type="RefSeq" id="WP_169453630.1">
    <property type="nucleotide sequence ID" value="NZ_CP051774.1"/>
</dbReference>
<dbReference type="PANTHER" id="PTHR30069:SF29">
    <property type="entry name" value="HEMOGLOBIN AND HEMOGLOBIN-HAPTOGLOBIN-BINDING PROTEIN 1-RELATED"/>
    <property type="match status" value="1"/>
</dbReference>
<evidence type="ECO:0000256" key="12">
    <source>
        <dbReference type="RuleBase" id="RU003357"/>
    </source>
</evidence>
<evidence type="ECO:0000256" key="7">
    <source>
        <dbReference type="ARBA" id="ARBA00023077"/>
    </source>
</evidence>
<feature type="compositionally biased region" description="Basic and acidic residues" evidence="13">
    <location>
        <begin position="399"/>
        <end position="414"/>
    </location>
</feature>
<dbReference type="Proteomes" id="UP000501812">
    <property type="component" value="Chromosome"/>
</dbReference>
<name>A0A858RE00_9BACT</name>